<reference evidence="1 2" key="1">
    <citation type="submission" date="2015-10" db="EMBL/GenBank/DDBJ databases">
        <authorList>
            <person name="Gilbert D.G."/>
        </authorList>
    </citation>
    <scope>NUCLEOTIDE SEQUENCE [LARGE SCALE GENOMIC DNA]</scope>
    <source>
        <strain evidence="2">HZ-22</strain>
    </source>
</reference>
<name>A0A0P0DC12_9FLAO</name>
<dbReference type="EMBL" id="CP012898">
    <property type="protein sequence ID" value="ALJ06481.1"/>
    <property type="molecule type" value="Genomic_DNA"/>
</dbReference>
<accession>A0A0P0DC12</accession>
<dbReference type="RefSeq" id="WP_054730551.1">
    <property type="nucleotide sequence ID" value="NZ_CP012898.1"/>
</dbReference>
<keyword evidence="2" id="KW-1185">Reference proteome</keyword>
<gene>
    <name evidence="1" type="ORF">APS56_15655</name>
</gene>
<organism evidence="1 2">
    <name type="scientific">Pseudalgibacter alginicilyticus</name>
    <dbReference type="NCBI Taxonomy" id="1736674"/>
    <lineage>
        <taxon>Bacteria</taxon>
        <taxon>Pseudomonadati</taxon>
        <taxon>Bacteroidota</taxon>
        <taxon>Flavobacteriia</taxon>
        <taxon>Flavobacteriales</taxon>
        <taxon>Flavobacteriaceae</taxon>
        <taxon>Pseudalgibacter</taxon>
    </lineage>
</organism>
<dbReference type="STRING" id="1736674.APS56_15655"/>
<dbReference type="KEGG" id="ahz:APS56_15655"/>
<dbReference type="Proteomes" id="UP000057981">
    <property type="component" value="Chromosome"/>
</dbReference>
<dbReference type="OrthoDB" id="5107704at2"/>
<evidence type="ECO:0000313" key="1">
    <source>
        <dbReference type="EMBL" id="ALJ06481.1"/>
    </source>
</evidence>
<dbReference type="AlphaFoldDB" id="A0A0P0DC12"/>
<dbReference type="InterPro" id="IPR027417">
    <property type="entry name" value="P-loop_NTPase"/>
</dbReference>
<dbReference type="SUPFAM" id="SSF52540">
    <property type="entry name" value="P-loop containing nucleoside triphosphate hydrolases"/>
    <property type="match status" value="1"/>
</dbReference>
<proteinExistence type="predicted"/>
<evidence type="ECO:0008006" key="3">
    <source>
        <dbReference type="Google" id="ProtNLM"/>
    </source>
</evidence>
<evidence type="ECO:0000313" key="2">
    <source>
        <dbReference type="Proteomes" id="UP000057981"/>
    </source>
</evidence>
<protein>
    <recommendedName>
        <fullName evidence="3">DNA helicase</fullName>
    </recommendedName>
</protein>
<sequence length="340" mass="40017">MVDKKLILAVAGSGKTTNLIDKLNLTERFYLVTYTITNASLIRLRIIKKFGYLPNNIKVFTYFNFLYSFCIKPFLFYKYNLKGVFLENSPEPTNYFKNSNIRKYISKSGYAYHNRLGKLIEHENLIEDIKLRLEKFCDHFYYDEVQDLGGHDFNFIMELSKSNVNFLFVGDFYQQTYVTSFDRNVNGTLHKDYDKYLKRYEDFNISIDLETLSNSWRCSPTICNYISENLGILIGSHRTDPTEIILIEDKEKLSSIIKDNSIIKLVYNNANKRDFRAKNWGECKGEDDYIDTCIIMNATTFKLYKKDDLNNLANRTKNKLYVAFSRTRGNCYLVDEKLLK</sequence>
<dbReference type="Gene3D" id="3.40.50.300">
    <property type="entry name" value="P-loop containing nucleotide triphosphate hydrolases"/>
    <property type="match status" value="1"/>
</dbReference>